<gene>
    <name evidence="1" type="ORF">DAEQUDRAFT_266167</name>
</gene>
<evidence type="ECO:0000313" key="2">
    <source>
        <dbReference type="Proteomes" id="UP000076727"/>
    </source>
</evidence>
<name>A0A165QGG7_9APHY</name>
<evidence type="ECO:0000313" key="1">
    <source>
        <dbReference type="EMBL" id="KZT69440.1"/>
    </source>
</evidence>
<keyword evidence="2" id="KW-1185">Reference proteome</keyword>
<reference evidence="1 2" key="1">
    <citation type="journal article" date="2016" name="Mol. Biol. Evol.">
        <title>Comparative Genomics of Early-Diverging Mushroom-Forming Fungi Provides Insights into the Origins of Lignocellulose Decay Capabilities.</title>
        <authorList>
            <person name="Nagy L.G."/>
            <person name="Riley R."/>
            <person name="Tritt A."/>
            <person name="Adam C."/>
            <person name="Daum C."/>
            <person name="Floudas D."/>
            <person name="Sun H."/>
            <person name="Yadav J.S."/>
            <person name="Pangilinan J."/>
            <person name="Larsson K.H."/>
            <person name="Matsuura K."/>
            <person name="Barry K."/>
            <person name="Labutti K."/>
            <person name="Kuo R."/>
            <person name="Ohm R.A."/>
            <person name="Bhattacharya S.S."/>
            <person name="Shirouzu T."/>
            <person name="Yoshinaga Y."/>
            <person name="Martin F.M."/>
            <person name="Grigoriev I.V."/>
            <person name="Hibbett D.S."/>
        </authorList>
    </citation>
    <scope>NUCLEOTIDE SEQUENCE [LARGE SCALE GENOMIC DNA]</scope>
    <source>
        <strain evidence="1 2">L-15889</strain>
    </source>
</reference>
<accession>A0A165QGG7</accession>
<protein>
    <submittedName>
        <fullName evidence="1">Uncharacterized protein</fullName>
    </submittedName>
</protein>
<proteinExistence type="predicted"/>
<sequence>MSRPKRLSALGRTVRTGRNLTAVQMTCSHRLLRISGDWVLSRSCETLTAAYFLATRSQFKLQSRCVAHYQNTEGLHRSKSKQVVSLWNLIEFEPTRRAFARVSCKEAMFLAISLFLASRSISLTVASPSPSINQWSRYALAAGSLGAPNGKYCFRSDSALQDLTQPPKDNQRHWHLFGLKRHVS</sequence>
<dbReference type="EMBL" id="KV429058">
    <property type="protein sequence ID" value="KZT69440.1"/>
    <property type="molecule type" value="Genomic_DNA"/>
</dbReference>
<dbReference type="AlphaFoldDB" id="A0A165QGG7"/>
<dbReference type="Proteomes" id="UP000076727">
    <property type="component" value="Unassembled WGS sequence"/>
</dbReference>
<organism evidence="1 2">
    <name type="scientific">Daedalea quercina L-15889</name>
    <dbReference type="NCBI Taxonomy" id="1314783"/>
    <lineage>
        <taxon>Eukaryota</taxon>
        <taxon>Fungi</taxon>
        <taxon>Dikarya</taxon>
        <taxon>Basidiomycota</taxon>
        <taxon>Agaricomycotina</taxon>
        <taxon>Agaricomycetes</taxon>
        <taxon>Polyporales</taxon>
        <taxon>Fomitopsis</taxon>
    </lineage>
</organism>